<feature type="signal peptide" evidence="1">
    <location>
        <begin position="1"/>
        <end position="27"/>
    </location>
</feature>
<reference evidence="2" key="1">
    <citation type="submission" date="2023-07" db="EMBL/GenBank/DDBJ databases">
        <authorList>
            <person name="Kim M.K."/>
        </authorList>
    </citation>
    <scope>NUCLEOTIDE SEQUENCE</scope>
    <source>
        <strain evidence="2">M29</strain>
    </source>
</reference>
<dbReference type="InterPro" id="IPR013431">
    <property type="entry name" value="Delta_60_rpt"/>
</dbReference>
<dbReference type="EMBL" id="JAUQSX010000006">
    <property type="protein sequence ID" value="MDO7847349.1"/>
    <property type="molecule type" value="Genomic_DNA"/>
</dbReference>
<proteinExistence type="predicted"/>
<keyword evidence="1" id="KW-0732">Signal</keyword>
<comment type="caution">
    <text evidence="2">The sequence shown here is derived from an EMBL/GenBank/DDBJ whole genome shotgun (WGS) entry which is preliminary data.</text>
</comment>
<evidence type="ECO:0000256" key="1">
    <source>
        <dbReference type="SAM" id="SignalP"/>
    </source>
</evidence>
<dbReference type="InterPro" id="IPR026444">
    <property type="entry name" value="Secre_tail"/>
</dbReference>
<dbReference type="Proteomes" id="UP001167796">
    <property type="component" value="Unassembled WGS sequence"/>
</dbReference>
<dbReference type="NCBIfam" id="TIGR04183">
    <property type="entry name" value="Por_Secre_tail"/>
    <property type="match status" value="1"/>
</dbReference>
<name>A0ABT9ABX7_9BACT</name>
<protein>
    <submittedName>
        <fullName evidence="2">T9SS type A sorting domain-containing protein</fullName>
    </submittedName>
</protein>
<feature type="chain" id="PRO_5047178295" evidence="1">
    <location>
        <begin position="28"/>
        <end position="496"/>
    </location>
</feature>
<dbReference type="NCBIfam" id="TIGR02608">
    <property type="entry name" value="delta_60_rpt"/>
    <property type="match status" value="4"/>
</dbReference>
<dbReference type="RefSeq" id="WP_305012026.1">
    <property type="nucleotide sequence ID" value="NZ_JAUQSX010000006.1"/>
</dbReference>
<dbReference type="SUPFAM" id="SSF63829">
    <property type="entry name" value="Calcium-dependent phosphotriesterase"/>
    <property type="match status" value="1"/>
</dbReference>
<dbReference type="Pfam" id="PF17164">
    <property type="entry name" value="DUF5122"/>
    <property type="match status" value="4"/>
</dbReference>
<sequence length="496" mass="51903">MPFATRVSVLVALLVGQAVCFRPTLWAQQLDPTFHPPVFAPLPGFPRPRLTNVVQQNDGRYVVAGLFRAVDGHPTDGLARLLADGHVDTTFTYRSAQAVTGQGGWTALAVQADGKVLGASRTTGDLVRLLPSGRPDASFRPAWGSRANGQLITQLVVQPDGKLLLAGSITDSLGHNGLVRLLPTGQVDPAFNPPTLPADPGVISVALEPSGRMVYSRCMFNIQSPPPTVRRLLASGRVDSTFSCTIPPATPPPMVSKVARCPDGSYALAGIFAGKAVAHLTPTGAWDTTFPPSAECFAIILGFQVGNPISALVVQPDGRMLVAGSLLTAANLDAPLARTLRTGGSDGSFGLDFIFTLYQSPYNPAITSNNARVYDLLMEPSGKLLVAGEFVQAGTVPHFGLARLLAAAPLAGRAVAGAAPMQVWPVPAHSVLHVQLPTGALPRQVALLDAMGRTVLTHQPLATALALPTAALPAGLYVLRVQQADGSVASRRVVLE</sequence>
<organism evidence="2 3">
    <name type="scientific">Hymenobacter mellowenesis</name>
    <dbReference type="NCBI Taxonomy" id="3063995"/>
    <lineage>
        <taxon>Bacteria</taxon>
        <taxon>Pseudomonadati</taxon>
        <taxon>Bacteroidota</taxon>
        <taxon>Cytophagia</taxon>
        <taxon>Cytophagales</taxon>
        <taxon>Hymenobacteraceae</taxon>
        <taxon>Hymenobacter</taxon>
    </lineage>
</organism>
<dbReference type="Gene3D" id="2.80.10.50">
    <property type="match status" value="2"/>
</dbReference>
<accession>A0ABT9ABX7</accession>
<evidence type="ECO:0000313" key="3">
    <source>
        <dbReference type="Proteomes" id="UP001167796"/>
    </source>
</evidence>
<evidence type="ECO:0000313" key="2">
    <source>
        <dbReference type="EMBL" id="MDO7847349.1"/>
    </source>
</evidence>
<gene>
    <name evidence="2" type="ORF">Q5H92_13350</name>
</gene>
<keyword evidence="3" id="KW-1185">Reference proteome</keyword>